<evidence type="ECO:0000313" key="1">
    <source>
        <dbReference type="EMBL" id="MCB6516179.1"/>
    </source>
</evidence>
<sequence length="56" mass="6601">MRKNRKKKNKKPCVPLDEHRQEQLARLIIGQTRRETRYGVDRKERIAAPSGAVILF</sequence>
<dbReference type="Proteomes" id="UP001198806">
    <property type="component" value="Unassembled WGS sequence"/>
</dbReference>
<dbReference type="EMBL" id="JAJCNI010000001">
    <property type="protein sequence ID" value="MCB6516179.1"/>
    <property type="molecule type" value="Genomic_DNA"/>
</dbReference>
<accession>A0AAP2Q3E8</accession>
<dbReference type="AlphaFoldDB" id="A0AAP2Q3E8"/>
<gene>
    <name evidence="1" type="ORF">LI194_00005</name>
</gene>
<reference evidence="1" key="1">
    <citation type="submission" date="2021-10" db="EMBL/GenBank/DDBJ databases">
        <title>Collection of gut derived symbiotic bacterial strains cultured from healthy donors.</title>
        <authorList>
            <person name="Lin H."/>
            <person name="Littmann E."/>
            <person name="Kohout C."/>
            <person name="Pamer E.G."/>
        </authorList>
    </citation>
    <scope>NUCLEOTIDE SEQUENCE</scope>
    <source>
        <strain evidence="1">DFI.2.94</strain>
    </source>
</reference>
<organism evidence="1 2">
    <name type="scientific">Parabacteroides distasonis</name>
    <dbReference type="NCBI Taxonomy" id="823"/>
    <lineage>
        <taxon>Bacteria</taxon>
        <taxon>Pseudomonadati</taxon>
        <taxon>Bacteroidota</taxon>
        <taxon>Bacteroidia</taxon>
        <taxon>Bacteroidales</taxon>
        <taxon>Tannerellaceae</taxon>
        <taxon>Parabacteroides</taxon>
    </lineage>
</organism>
<dbReference type="GeneID" id="75115771"/>
<dbReference type="RefSeq" id="WP_224262785.1">
    <property type="nucleotide sequence ID" value="NZ_JAJCIL010000002.1"/>
</dbReference>
<protein>
    <submittedName>
        <fullName evidence="1">Uncharacterized protein</fullName>
    </submittedName>
</protein>
<name>A0AAP2Q3E8_PARDI</name>
<proteinExistence type="predicted"/>
<evidence type="ECO:0000313" key="2">
    <source>
        <dbReference type="Proteomes" id="UP001198806"/>
    </source>
</evidence>
<comment type="caution">
    <text evidence="1">The sequence shown here is derived from an EMBL/GenBank/DDBJ whole genome shotgun (WGS) entry which is preliminary data.</text>
</comment>